<accession>A0A834TRF7</accession>
<dbReference type="AlphaFoldDB" id="A0A834TRF7"/>
<comment type="caution">
    <text evidence="1">The sequence shown here is derived from an EMBL/GenBank/DDBJ whole genome shotgun (WGS) entry which is preliminary data.</text>
</comment>
<protein>
    <submittedName>
        <fullName evidence="1">Uncharacterized protein</fullName>
    </submittedName>
</protein>
<proteinExistence type="predicted"/>
<name>A0A834TRF7_9FABA</name>
<keyword evidence="2" id="KW-1185">Reference proteome</keyword>
<evidence type="ECO:0000313" key="2">
    <source>
        <dbReference type="Proteomes" id="UP000634136"/>
    </source>
</evidence>
<evidence type="ECO:0000313" key="1">
    <source>
        <dbReference type="EMBL" id="KAF7827040.1"/>
    </source>
</evidence>
<reference evidence="1" key="1">
    <citation type="submission" date="2020-09" db="EMBL/GenBank/DDBJ databases">
        <title>Genome-Enabled Discovery of Anthraquinone Biosynthesis in Senna tora.</title>
        <authorList>
            <person name="Kang S.-H."/>
            <person name="Pandey R.P."/>
            <person name="Lee C.-M."/>
            <person name="Sim J.-S."/>
            <person name="Jeong J.-T."/>
            <person name="Choi B.-S."/>
            <person name="Jung M."/>
            <person name="Ginzburg D."/>
            <person name="Zhao K."/>
            <person name="Won S.Y."/>
            <person name="Oh T.-J."/>
            <person name="Yu Y."/>
            <person name="Kim N.-H."/>
            <person name="Lee O.R."/>
            <person name="Lee T.-H."/>
            <person name="Bashyal P."/>
            <person name="Kim T.-S."/>
            <person name="Lee W.-H."/>
            <person name="Kawkins C."/>
            <person name="Kim C.-K."/>
            <person name="Kim J.S."/>
            <person name="Ahn B.O."/>
            <person name="Rhee S.Y."/>
            <person name="Sohng J.K."/>
        </authorList>
    </citation>
    <scope>NUCLEOTIDE SEQUENCE</scope>
    <source>
        <tissue evidence="1">Leaf</tissue>
    </source>
</reference>
<gene>
    <name evidence="1" type="ORF">G2W53_018204</name>
</gene>
<dbReference type="Proteomes" id="UP000634136">
    <property type="component" value="Unassembled WGS sequence"/>
</dbReference>
<dbReference type="EMBL" id="JAAIUW010000006">
    <property type="protein sequence ID" value="KAF7827040.1"/>
    <property type="molecule type" value="Genomic_DNA"/>
</dbReference>
<organism evidence="1 2">
    <name type="scientific">Senna tora</name>
    <dbReference type="NCBI Taxonomy" id="362788"/>
    <lineage>
        <taxon>Eukaryota</taxon>
        <taxon>Viridiplantae</taxon>
        <taxon>Streptophyta</taxon>
        <taxon>Embryophyta</taxon>
        <taxon>Tracheophyta</taxon>
        <taxon>Spermatophyta</taxon>
        <taxon>Magnoliopsida</taxon>
        <taxon>eudicotyledons</taxon>
        <taxon>Gunneridae</taxon>
        <taxon>Pentapetalae</taxon>
        <taxon>rosids</taxon>
        <taxon>fabids</taxon>
        <taxon>Fabales</taxon>
        <taxon>Fabaceae</taxon>
        <taxon>Caesalpinioideae</taxon>
        <taxon>Cassia clade</taxon>
        <taxon>Senna</taxon>
    </lineage>
</organism>
<sequence length="36" mass="3977">MGHCGNESSIFGGIRRVITDSPAWCLGRWFGYNDCA</sequence>